<dbReference type="STRING" id="631362.Thi970DRAFT_03187"/>
<dbReference type="SUPFAM" id="SSF48295">
    <property type="entry name" value="TrpR-like"/>
    <property type="match status" value="1"/>
</dbReference>
<dbReference type="Pfam" id="PF01527">
    <property type="entry name" value="HTH_Tnp_1"/>
    <property type="match status" value="1"/>
</dbReference>
<gene>
    <name evidence="1" type="ORF">Thi970DRAFT_03187</name>
</gene>
<evidence type="ECO:0000313" key="1">
    <source>
        <dbReference type="EMBL" id="EIC19604.1"/>
    </source>
</evidence>
<organism evidence="1 2">
    <name type="scientific">Thiorhodovibrio frisius</name>
    <dbReference type="NCBI Taxonomy" id="631362"/>
    <lineage>
        <taxon>Bacteria</taxon>
        <taxon>Pseudomonadati</taxon>
        <taxon>Pseudomonadota</taxon>
        <taxon>Gammaproteobacteria</taxon>
        <taxon>Chromatiales</taxon>
        <taxon>Chromatiaceae</taxon>
        <taxon>Thiorhodovibrio</taxon>
    </lineage>
</organism>
<keyword evidence="2" id="KW-1185">Reference proteome</keyword>
<dbReference type="GO" id="GO:0043565">
    <property type="term" value="F:sequence-specific DNA binding"/>
    <property type="evidence" value="ECO:0007669"/>
    <property type="project" value="InterPro"/>
</dbReference>
<name>H8Z637_9GAMM</name>
<evidence type="ECO:0000313" key="2">
    <source>
        <dbReference type="Proteomes" id="UP000002964"/>
    </source>
</evidence>
<dbReference type="EMBL" id="JH603170">
    <property type="protein sequence ID" value="EIC19604.1"/>
    <property type="molecule type" value="Genomic_DNA"/>
</dbReference>
<reference evidence="2" key="1">
    <citation type="submission" date="2011-06" db="EMBL/GenBank/DDBJ databases">
        <authorList>
            <consortium name="US DOE Joint Genome Institute (JGI-PGF)"/>
            <person name="Lucas S."/>
            <person name="Han J."/>
            <person name="Lapidus A."/>
            <person name="Cheng J.-F."/>
            <person name="Goodwin L."/>
            <person name="Pitluck S."/>
            <person name="Peters L."/>
            <person name="Land M.L."/>
            <person name="Hauser L."/>
            <person name="Vogl K."/>
            <person name="Liu Z."/>
            <person name="Overmann J."/>
            <person name="Frigaard N.-U."/>
            <person name="Bryant D.A."/>
            <person name="Woyke T.J."/>
        </authorList>
    </citation>
    <scope>NUCLEOTIDE SEQUENCE [LARGE SCALE GENOMIC DNA]</scope>
    <source>
        <strain evidence="2">970</strain>
    </source>
</reference>
<proteinExistence type="predicted"/>
<dbReference type="NCBIfam" id="NF047593">
    <property type="entry name" value="IS66_ISAeme5_TnpA"/>
    <property type="match status" value="1"/>
</dbReference>
<dbReference type="AlphaFoldDB" id="H8Z637"/>
<dbReference type="InterPro" id="IPR010921">
    <property type="entry name" value="Trp_repressor/repl_initiator"/>
</dbReference>
<dbReference type="RefSeq" id="WP_009150009.1">
    <property type="nucleotide sequence ID" value="NZ_CP121471.1"/>
</dbReference>
<sequence length="117" mass="13351">MVQKRRTCQQWRTLTDAWWDSGLTQGEYCRRHGISVSSFARWREVFRREGQRATPTPGREQEPACTLVPVHWISEPTPHSGSPLSLHFPDGLRLDISAGFDATTLHRLIALLKGRDA</sequence>
<dbReference type="HOGENOM" id="CLU_151804_4_1_6"/>
<dbReference type="eggNOG" id="COG2963">
    <property type="taxonomic scope" value="Bacteria"/>
</dbReference>
<reference evidence="1 2" key="2">
    <citation type="submission" date="2011-11" db="EMBL/GenBank/DDBJ databases">
        <authorList>
            <consortium name="US DOE Joint Genome Institute"/>
            <person name="Lucas S."/>
            <person name="Han J."/>
            <person name="Lapidus A."/>
            <person name="Cheng J.-F."/>
            <person name="Goodwin L."/>
            <person name="Pitluck S."/>
            <person name="Peters L."/>
            <person name="Ovchinnikova G."/>
            <person name="Zhang X."/>
            <person name="Detter J.C."/>
            <person name="Han C."/>
            <person name="Tapia R."/>
            <person name="Land M."/>
            <person name="Hauser L."/>
            <person name="Kyrpides N."/>
            <person name="Ivanova N."/>
            <person name="Pagani I."/>
            <person name="Vogl K."/>
            <person name="Liu Z."/>
            <person name="Overmann J."/>
            <person name="Frigaard N.-U."/>
            <person name="Bryant D."/>
            <person name="Woyke T."/>
        </authorList>
    </citation>
    <scope>NUCLEOTIDE SEQUENCE [LARGE SCALE GENOMIC DNA]</scope>
    <source>
        <strain evidence="1 2">970</strain>
    </source>
</reference>
<dbReference type="InterPro" id="IPR002514">
    <property type="entry name" value="Transposase_8"/>
</dbReference>
<dbReference type="Proteomes" id="UP000002964">
    <property type="component" value="Unassembled WGS sequence"/>
</dbReference>
<protein>
    <recommendedName>
        <fullName evidence="3">Transposase</fullName>
    </recommendedName>
</protein>
<dbReference type="OrthoDB" id="5769209at2"/>
<evidence type="ECO:0008006" key="3">
    <source>
        <dbReference type="Google" id="ProtNLM"/>
    </source>
</evidence>
<accession>H8Z637</accession>